<dbReference type="PROSITE" id="PS50893">
    <property type="entry name" value="ABC_TRANSPORTER_2"/>
    <property type="match status" value="1"/>
</dbReference>
<organism evidence="4 5">
    <name type="scientific">Ligilactobacillus murinus</name>
    <dbReference type="NCBI Taxonomy" id="1622"/>
    <lineage>
        <taxon>Bacteria</taxon>
        <taxon>Bacillati</taxon>
        <taxon>Bacillota</taxon>
        <taxon>Bacilli</taxon>
        <taxon>Lactobacillales</taxon>
        <taxon>Lactobacillaceae</taxon>
        <taxon>Ligilactobacillus</taxon>
    </lineage>
</organism>
<keyword evidence="1" id="KW-0813">Transport</keyword>
<dbReference type="EMBL" id="CP040852">
    <property type="protein sequence ID" value="QIA89257.1"/>
    <property type="molecule type" value="Genomic_DNA"/>
</dbReference>
<dbReference type="InterPro" id="IPR050763">
    <property type="entry name" value="ABC_transporter_ATP-binding"/>
</dbReference>
<evidence type="ECO:0000313" key="4">
    <source>
        <dbReference type="EMBL" id="QIA89257.1"/>
    </source>
</evidence>
<evidence type="ECO:0000256" key="3">
    <source>
        <dbReference type="ARBA" id="ARBA00022840"/>
    </source>
</evidence>
<dbReference type="Gene3D" id="3.40.50.300">
    <property type="entry name" value="P-loop containing nucleotide triphosphate hydrolases"/>
    <property type="match status" value="1"/>
</dbReference>
<reference evidence="4 5" key="1">
    <citation type="journal article" date="2019" name="Nat. Med.">
        <title>Preventing dysbiosis of the neonatal mouse intestinal microbiome protects against late-onset sepsis.</title>
        <authorList>
            <person name="Singer J.R."/>
            <person name="Blosser E.G."/>
            <person name="Zindl C.L."/>
            <person name="Silberger D.J."/>
            <person name="Conlan S."/>
            <person name="Laufer V.A."/>
            <person name="DiToro D."/>
            <person name="Deming C."/>
            <person name="Kumar R."/>
            <person name="Morrow C.D."/>
            <person name="Segre J.A."/>
            <person name="Gray M.J."/>
            <person name="Randolph D.A."/>
            <person name="Weaver C.T."/>
        </authorList>
    </citation>
    <scope>NUCLEOTIDE SEQUENCE [LARGE SCALE GENOMIC DNA]</scope>
    <source>
        <strain evidence="4 5">V10</strain>
    </source>
</reference>
<dbReference type="GO" id="GO:0005524">
    <property type="term" value="F:ATP binding"/>
    <property type="evidence" value="ECO:0007669"/>
    <property type="project" value="UniProtKB-KW"/>
</dbReference>
<dbReference type="SUPFAM" id="SSF52540">
    <property type="entry name" value="P-loop containing nucleoside triphosphate hydrolases"/>
    <property type="match status" value="1"/>
</dbReference>
<keyword evidence="3 4" id="KW-0067">ATP-binding</keyword>
<gene>
    <name evidence="4" type="ORF">FEE40_03165</name>
</gene>
<dbReference type="GO" id="GO:0016887">
    <property type="term" value="F:ATP hydrolysis activity"/>
    <property type="evidence" value="ECO:0007669"/>
    <property type="project" value="InterPro"/>
</dbReference>
<dbReference type="InterPro" id="IPR017871">
    <property type="entry name" value="ABC_transporter-like_CS"/>
</dbReference>
<dbReference type="InterPro" id="IPR003439">
    <property type="entry name" value="ABC_transporter-like_ATP-bd"/>
</dbReference>
<dbReference type="Proteomes" id="UP000463931">
    <property type="component" value="Chromosome"/>
</dbReference>
<dbReference type="InterPro" id="IPR027417">
    <property type="entry name" value="P-loop_NTPase"/>
</dbReference>
<evidence type="ECO:0000256" key="2">
    <source>
        <dbReference type="ARBA" id="ARBA00022741"/>
    </source>
</evidence>
<dbReference type="AlphaFoldDB" id="A0A4V6RE44"/>
<proteinExistence type="predicted"/>
<dbReference type="PANTHER" id="PTHR42711:SF13">
    <property type="entry name" value="ABC TRANSPORTER, ATP-BINDING PROTEIN"/>
    <property type="match status" value="1"/>
</dbReference>
<dbReference type="InterPro" id="IPR003593">
    <property type="entry name" value="AAA+_ATPase"/>
</dbReference>
<evidence type="ECO:0000313" key="5">
    <source>
        <dbReference type="Proteomes" id="UP000463931"/>
    </source>
</evidence>
<protein>
    <submittedName>
        <fullName evidence="4">ABC transporter ATP-binding protein</fullName>
    </submittedName>
</protein>
<name>A0A4V6RE44_9LACO</name>
<dbReference type="PROSITE" id="PS00211">
    <property type="entry name" value="ABC_TRANSPORTER_1"/>
    <property type="match status" value="1"/>
</dbReference>
<dbReference type="Pfam" id="PF00005">
    <property type="entry name" value="ABC_tran"/>
    <property type="match status" value="1"/>
</dbReference>
<accession>A0A4V6RE44</accession>
<keyword evidence="2" id="KW-0547">Nucleotide-binding</keyword>
<evidence type="ECO:0000256" key="1">
    <source>
        <dbReference type="ARBA" id="ARBA00022448"/>
    </source>
</evidence>
<sequence length="275" mass="30979">MKNIIDVIDISVKYGSQLVLTDLNFHVSRGEIFGFIGPSGSGKTTIINTLLGIIKPYKGSSKIFEKDSQTLKSSDLTQLGIMSDAIGYYERLSIFENLQIYAHIFGISEKKVDDLLSKVGLIKQKNMKTGNISVGMLQRMLFVRALINSPKLLFLDEPTSGLDPTIARNIRNEIKNLQKKGTTIFLTSHNMHEVTLLCDKIALLNNGQIIEQGSPKDIINKYIHEKEVLISFNNEHQKKVSFDDLTSFSSLKDVYSIHSIEPTLEEIFIKLTERQ</sequence>
<dbReference type="CDD" id="cd03230">
    <property type="entry name" value="ABC_DR_subfamily_A"/>
    <property type="match status" value="1"/>
</dbReference>
<dbReference type="SMART" id="SM00382">
    <property type="entry name" value="AAA"/>
    <property type="match status" value="1"/>
</dbReference>
<dbReference type="RefSeq" id="WP_135056047.1">
    <property type="nucleotide sequence ID" value="NZ_CP040852.1"/>
</dbReference>
<dbReference type="PANTHER" id="PTHR42711">
    <property type="entry name" value="ABC TRANSPORTER ATP-BINDING PROTEIN"/>
    <property type="match status" value="1"/>
</dbReference>